<proteinExistence type="predicted"/>
<organism evidence="1 2">
    <name type="scientific">Setaria italica</name>
    <name type="common">Foxtail millet</name>
    <name type="synonym">Panicum italicum</name>
    <dbReference type="NCBI Taxonomy" id="4555"/>
    <lineage>
        <taxon>Eukaryota</taxon>
        <taxon>Viridiplantae</taxon>
        <taxon>Streptophyta</taxon>
        <taxon>Embryophyta</taxon>
        <taxon>Tracheophyta</taxon>
        <taxon>Spermatophyta</taxon>
        <taxon>Magnoliopsida</taxon>
        <taxon>Liliopsida</taxon>
        <taxon>Poales</taxon>
        <taxon>Poaceae</taxon>
        <taxon>PACMAD clade</taxon>
        <taxon>Panicoideae</taxon>
        <taxon>Panicodae</taxon>
        <taxon>Paniceae</taxon>
        <taxon>Cenchrinae</taxon>
        <taxon>Setaria</taxon>
    </lineage>
</organism>
<dbReference type="Proteomes" id="UP000004995">
    <property type="component" value="Unassembled WGS sequence"/>
</dbReference>
<dbReference type="EMBL" id="AGNK02003429">
    <property type="status" value="NOT_ANNOTATED_CDS"/>
    <property type="molecule type" value="Genomic_DNA"/>
</dbReference>
<name>K3XTT6_SETIT</name>
<reference evidence="1" key="2">
    <citation type="submission" date="2018-08" db="UniProtKB">
        <authorList>
            <consortium name="EnsemblPlants"/>
        </authorList>
    </citation>
    <scope>IDENTIFICATION</scope>
    <source>
        <strain evidence="1">Yugu1</strain>
    </source>
</reference>
<dbReference type="AlphaFoldDB" id="K3XTT6"/>
<sequence>MRLDLPWIVSLSRRGIKINQLFRCIRSLAKSYRRFGL</sequence>
<evidence type="ECO:0000313" key="1">
    <source>
        <dbReference type="EnsemblPlants" id="KQL08228"/>
    </source>
</evidence>
<dbReference type="HOGENOM" id="CLU_3351980_0_0_1"/>
<protein>
    <submittedName>
        <fullName evidence="1">Uncharacterized protein</fullName>
    </submittedName>
</protein>
<evidence type="ECO:0000313" key="2">
    <source>
        <dbReference type="Proteomes" id="UP000004995"/>
    </source>
</evidence>
<reference evidence="2" key="1">
    <citation type="journal article" date="2012" name="Nat. Biotechnol.">
        <title>Reference genome sequence of the model plant Setaria.</title>
        <authorList>
            <person name="Bennetzen J.L."/>
            <person name="Schmutz J."/>
            <person name="Wang H."/>
            <person name="Percifield R."/>
            <person name="Hawkins J."/>
            <person name="Pontaroli A.C."/>
            <person name="Estep M."/>
            <person name="Feng L."/>
            <person name="Vaughn J.N."/>
            <person name="Grimwood J."/>
            <person name="Jenkins J."/>
            <person name="Barry K."/>
            <person name="Lindquist E."/>
            <person name="Hellsten U."/>
            <person name="Deshpande S."/>
            <person name="Wang X."/>
            <person name="Wu X."/>
            <person name="Mitros T."/>
            <person name="Triplett J."/>
            <person name="Yang X."/>
            <person name="Ye C.Y."/>
            <person name="Mauro-Herrera M."/>
            <person name="Wang L."/>
            <person name="Li P."/>
            <person name="Sharma M."/>
            <person name="Sharma R."/>
            <person name="Ronald P.C."/>
            <person name="Panaud O."/>
            <person name="Kellogg E.A."/>
            <person name="Brutnell T.P."/>
            <person name="Doust A.N."/>
            <person name="Tuskan G.A."/>
            <person name="Rokhsar D."/>
            <person name="Devos K.M."/>
        </authorList>
    </citation>
    <scope>NUCLEOTIDE SEQUENCE [LARGE SCALE GENOMIC DNA]</scope>
    <source>
        <strain evidence="2">cv. Yugu1</strain>
    </source>
</reference>
<accession>K3XTT6</accession>
<dbReference type="InParanoid" id="K3XTT6"/>
<dbReference type="Gramene" id="KQL08228">
    <property type="protein sequence ID" value="KQL08228"/>
    <property type="gene ID" value="SETIT_005343mg"/>
</dbReference>
<keyword evidence="2" id="KW-1185">Reference proteome</keyword>
<dbReference type="EnsemblPlants" id="KQL08228">
    <property type="protein sequence ID" value="KQL08228"/>
    <property type="gene ID" value="SETIT_005343mg"/>
</dbReference>